<protein>
    <submittedName>
        <fullName evidence="2">Uncharacterized protein</fullName>
    </submittedName>
</protein>
<evidence type="ECO:0000256" key="1">
    <source>
        <dbReference type="SAM" id="MobiDB-lite"/>
    </source>
</evidence>
<dbReference type="Proteomes" id="UP001497480">
    <property type="component" value="Unassembled WGS sequence"/>
</dbReference>
<dbReference type="EMBL" id="CAXHTB010000023">
    <property type="protein sequence ID" value="CAL0331014.1"/>
    <property type="molecule type" value="Genomic_DNA"/>
</dbReference>
<name>A0AAV1YBS8_LUPLU</name>
<accession>A0AAV1YBS8</accession>
<evidence type="ECO:0000313" key="3">
    <source>
        <dbReference type="Proteomes" id="UP001497480"/>
    </source>
</evidence>
<dbReference type="AlphaFoldDB" id="A0AAV1YBS8"/>
<sequence length="90" mass="9936">MSRGGKLFGDYALKVITETNESWNKLIKRSIPAGELPLAYIHLDYAVVRTLKIQRLCPCEEASPHVQPSFVPLDSGRFGGNPLRADKVPG</sequence>
<keyword evidence="3" id="KW-1185">Reference proteome</keyword>
<gene>
    <name evidence="2" type="ORF">LLUT_LOCUS32074</name>
</gene>
<comment type="caution">
    <text evidence="2">The sequence shown here is derived from an EMBL/GenBank/DDBJ whole genome shotgun (WGS) entry which is preliminary data.</text>
</comment>
<evidence type="ECO:0000313" key="2">
    <source>
        <dbReference type="EMBL" id="CAL0331014.1"/>
    </source>
</evidence>
<organism evidence="2 3">
    <name type="scientific">Lupinus luteus</name>
    <name type="common">European yellow lupine</name>
    <dbReference type="NCBI Taxonomy" id="3873"/>
    <lineage>
        <taxon>Eukaryota</taxon>
        <taxon>Viridiplantae</taxon>
        <taxon>Streptophyta</taxon>
        <taxon>Embryophyta</taxon>
        <taxon>Tracheophyta</taxon>
        <taxon>Spermatophyta</taxon>
        <taxon>Magnoliopsida</taxon>
        <taxon>eudicotyledons</taxon>
        <taxon>Gunneridae</taxon>
        <taxon>Pentapetalae</taxon>
        <taxon>rosids</taxon>
        <taxon>fabids</taxon>
        <taxon>Fabales</taxon>
        <taxon>Fabaceae</taxon>
        <taxon>Papilionoideae</taxon>
        <taxon>50 kb inversion clade</taxon>
        <taxon>genistoids sensu lato</taxon>
        <taxon>core genistoids</taxon>
        <taxon>Genisteae</taxon>
        <taxon>Lupinus</taxon>
    </lineage>
</organism>
<feature type="region of interest" description="Disordered" evidence="1">
    <location>
        <begin position="63"/>
        <end position="90"/>
    </location>
</feature>
<reference evidence="2 3" key="1">
    <citation type="submission" date="2024-03" db="EMBL/GenBank/DDBJ databases">
        <authorList>
            <person name="Martinez-Hernandez J."/>
        </authorList>
    </citation>
    <scope>NUCLEOTIDE SEQUENCE [LARGE SCALE GENOMIC DNA]</scope>
</reference>
<proteinExistence type="predicted"/>